<keyword evidence="3" id="KW-1185">Reference proteome</keyword>
<dbReference type="AlphaFoldDB" id="A0AAW1M775"/>
<gene>
    <name evidence="2" type="ORF">QE152_g7884</name>
</gene>
<name>A0AAW1M775_POPJA</name>
<organism evidence="2 3">
    <name type="scientific">Popillia japonica</name>
    <name type="common">Japanese beetle</name>
    <dbReference type="NCBI Taxonomy" id="7064"/>
    <lineage>
        <taxon>Eukaryota</taxon>
        <taxon>Metazoa</taxon>
        <taxon>Ecdysozoa</taxon>
        <taxon>Arthropoda</taxon>
        <taxon>Hexapoda</taxon>
        <taxon>Insecta</taxon>
        <taxon>Pterygota</taxon>
        <taxon>Neoptera</taxon>
        <taxon>Endopterygota</taxon>
        <taxon>Coleoptera</taxon>
        <taxon>Polyphaga</taxon>
        <taxon>Scarabaeiformia</taxon>
        <taxon>Scarabaeidae</taxon>
        <taxon>Rutelinae</taxon>
        <taxon>Popillia</taxon>
    </lineage>
</organism>
<dbReference type="Proteomes" id="UP001458880">
    <property type="component" value="Unassembled WGS sequence"/>
</dbReference>
<dbReference type="EMBL" id="JASPKY010000060">
    <property type="protein sequence ID" value="KAK9744322.1"/>
    <property type="molecule type" value="Genomic_DNA"/>
</dbReference>
<reference evidence="2 3" key="1">
    <citation type="journal article" date="2024" name="BMC Genomics">
        <title>De novo assembly and annotation of Popillia japonica's genome with initial clues to its potential as an invasive pest.</title>
        <authorList>
            <person name="Cucini C."/>
            <person name="Boschi S."/>
            <person name="Funari R."/>
            <person name="Cardaioli E."/>
            <person name="Iannotti N."/>
            <person name="Marturano G."/>
            <person name="Paoli F."/>
            <person name="Bruttini M."/>
            <person name="Carapelli A."/>
            <person name="Frati F."/>
            <person name="Nardi F."/>
        </authorList>
    </citation>
    <scope>NUCLEOTIDE SEQUENCE [LARGE SCALE GENOMIC DNA]</scope>
    <source>
        <strain evidence="2">DMR45628</strain>
    </source>
</reference>
<protein>
    <submittedName>
        <fullName evidence="2">Uncharacterized protein</fullName>
    </submittedName>
</protein>
<evidence type="ECO:0000313" key="3">
    <source>
        <dbReference type="Proteomes" id="UP001458880"/>
    </source>
</evidence>
<comment type="caution">
    <text evidence="2">The sequence shown here is derived from an EMBL/GenBank/DDBJ whole genome shotgun (WGS) entry which is preliminary data.</text>
</comment>
<sequence length="189" mass="21330">MPKRHYKALMHLSKQQKNQTISDYIMASTSSSVTEPMRDMTQVESGVNSTNDDVTASSYLINETYIMENELNNVVAISVNISSNDSNSTSSVDSLSMKPENSQHDVPYMTDEETPVTFAKKLAAWAKQTYIPLSRLNELLGLLREHTCFNSLPKDSRALLHTPRTYQNAMLSLAITIILELKIVYVKFF</sequence>
<accession>A0AAW1M775</accession>
<proteinExistence type="predicted"/>
<feature type="region of interest" description="Disordered" evidence="1">
    <location>
        <begin position="88"/>
        <end position="108"/>
    </location>
</feature>
<evidence type="ECO:0000313" key="2">
    <source>
        <dbReference type="EMBL" id="KAK9744322.1"/>
    </source>
</evidence>
<evidence type="ECO:0000256" key="1">
    <source>
        <dbReference type="SAM" id="MobiDB-lite"/>
    </source>
</evidence>